<evidence type="ECO:0000256" key="1">
    <source>
        <dbReference type="ARBA" id="ARBA00004816"/>
    </source>
</evidence>
<sequence length="257" mass="25261">MTPDLATTARTALACLDLTSLNDADDAAAIGALCAQAAGPAGPPAALCVWPRFVAQARAQAPVGVRVAAVANFPAGGLDVAAAVADVRAIADAGGDEVDLVLPWRALQAGDAAGAAALVQAVRVACAGRTLKLILESGDLATPALIHQASLIGLDAGVDFLKTSTGKTGTGATPEAARVMLQAIADHPRGAAVGFKASGGIRKVADAAVYIALVREILGAAAVTPQRLRFGASGLLGDITAVLQGSGPGNTSAAGSY</sequence>
<dbReference type="PIRSF" id="PIRSF001357">
    <property type="entry name" value="DeoC"/>
    <property type="match status" value="1"/>
</dbReference>
<evidence type="ECO:0000313" key="9">
    <source>
        <dbReference type="Proteomes" id="UP000301751"/>
    </source>
</evidence>
<evidence type="ECO:0000256" key="6">
    <source>
        <dbReference type="ARBA" id="ARBA00048791"/>
    </source>
</evidence>
<accession>A0A480AYH9</accession>
<dbReference type="OrthoDB" id="6579831at2"/>
<name>A0A480AYH9_9BURK</name>
<dbReference type="GO" id="GO:0009264">
    <property type="term" value="P:deoxyribonucleotide catabolic process"/>
    <property type="evidence" value="ECO:0007669"/>
    <property type="project" value="UniProtKB-UniRule"/>
</dbReference>
<dbReference type="EC" id="4.1.2.4" evidence="3 7"/>
<reference evidence="9" key="1">
    <citation type="submission" date="2019-03" db="EMBL/GenBank/DDBJ databases">
        <title>Aquabacterium pictum sp.nov., the first bacteriochlorophyll a-containing freshwater bacterium in the genus Aquabacterium of the class Betaproteobacteria.</title>
        <authorList>
            <person name="Hirose S."/>
            <person name="Tank M."/>
            <person name="Hara E."/>
            <person name="Tamaki H."/>
            <person name="Takaichi S."/>
            <person name="Haruta S."/>
            <person name="Hanada S."/>
        </authorList>
    </citation>
    <scope>NUCLEOTIDE SEQUENCE [LARGE SCALE GENOMIC DNA]</scope>
    <source>
        <strain evidence="9">W35</strain>
    </source>
</reference>
<comment type="catalytic activity">
    <reaction evidence="6">
        <text>2-deoxy-D-ribose 5-phosphate = D-glyceraldehyde 3-phosphate + acetaldehyde</text>
        <dbReference type="Rhea" id="RHEA:12821"/>
        <dbReference type="ChEBI" id="CHEBI:15343"/>
        <dbReference type="ChEBI" id="CHEBI:59776"/>
        <dbReference type="ChEBI" id="CHEBI:62877"/>
        <dbReference type="EC" id="4.1.2.4"/>
    </reaction>
</comment>
<dbReference type="SMART" id="SM01133">
    <property type="entry name" value="DeoC"/>
    <property type="match status" value="1"/>
</dbReference>
<dbReference type="InterPro" id="IPR011343">
    <property type="entry name" value="DeoC"/>
</dbReference>
<dbReference type="NCBIfam" id="TIGR00126">
    <property type="entry name" value="deoC"/>
    <property type="match status" value="1"/>
</dbReference>
<evidence type="ECO:0000256" key="2">
    <source>
        <dbReference type="ARBA" id="ARBA00009473"/>
    </source>
</evidence>
<keyword evidence="9" id="KW-1185">Reference proteome</keyword>
<keyword evidence="4" id="KW-0456">Lyase</keyword>
<keyword evidence="5" id="KW-0704">Schiff base</keyword>
<dbReference type="Proteomes" id="UP000301751">
    <property type="component" value="Unassembled WGS sequence"/>
</dbReference>
<dbReference type="AlphaFoldDB" id="A0A480AYH9"/>
<evidence type="ECO:0000313" key="8">
    <source>
        <dbReference type="EMBL" id="GCL64745.1"/>
    </source>
</evidence>
<dbReference type="EMBL" id="BJCL01000011">
    <property type="protein sequence ID" value="GCL64745.1"/>
    <property type="molecule type" value="Genomic_DNA"/>
</dbReference>
<dbReference type="InterPro" id="IPR002915">
    <property type="entry name" value="DeoC/FbaB/LacD_aldolase"/>
</dbReference>
<proteinExistence type="inferred from homology"/>
<evidence type="ECO:0000256" key="5">
    <source>
        <dbReference type="ARBA" id="ARBA00023270"/>
    </source>
</evidence>
<dbReference type="SUPFAM" id="SSF51569">
    <property type="entry name" value="Aldolase"/>
    <property type="match status" value="1"/>
</dbReference>
<comment type="caution">
    <text evidence="8">The sequence shown here is derived from an EMBL/GenBank/DDBJ whole genome shotgun (WGS) entry which is preliminary data.</text>
</comment>
<comment type="similarity">
    <text evidence="2">Belongs to the DeoC/FbaB aldolase family. DeoC type 2 subfamily.</text>
</comment>
<evidence type="ECO:0000256" key="3">
    <source>
        <dbReference type="ARBA" id="ARBA00012515"/>
    </source>
</evidence>
<dbReference type="GO" id="GO:0004139">
    <property type="term" value="F:deoxyribose-phosphate aldolase activity"/>
    <property type="evidence" value="ECO:0007669"/>
    <property type="project" value="UniProtKB-UniRule"/>
</dbReference>
<comment type="pathway">
    <text evidence="1">Carbohydrate degradation; 2-deoxy-D-ribose 1-phosphate degradation; D-glyceraldehyde 3-phosphate and acetaldehyde from 2-deoxy-alpha-D-ribose 1-phosphate: step 2/2.</text>
</comment>
<dbReference type="RefSeq" id="WP_137734473.1">
    <property type="nucleotide sequence ID" value="NZ_BJCL01000011.1"/>
</dbReference>
<dbReference type="GO" id="GO:0005737">
    <property type="term" value="C:cytoplasm"/>
    <property type="evidence" value="ECO:0007669"/>
    <property type="project" value="InterPro"/>
</dbReference>
<dbReference type="PANTHER" id="PTHR10889:SF3">
    <property type="entry name" value="DEOXYRIBOSE-PHOSPHATE ALDOLASE"/>
    <property type="match status" value="1"/>
</dbReference>
<dbReference type="Gene3D" id="3.20.20.70">
    <property type="entry name" value="Aldolase class I"/>
    <property type="match status" value="1"/>
</dbReference>
<evidence type="ECO:0000256" key="4">
    <source>
        <dbReference type="ARBA" id="ARBA00023239"/>
    </source>
</evidence>
<organism evidence="8 9">
    <name type="scientific">Pseudaquabacterium pictum</name>
    <dbReference type="NCBI Taxonomy" id="2315236"/>
    <lineage>
        <taxon>Bacteria</taxon>
        <taxon>Pseudomonadati</taxon>
        <taxon>Pseudomonadota</taxon>
        <taxon>Betaproteobacteria</taxon>
        <taxon>Burkholderiales</taxon>
        <taxon>Sphaerotilaceae</taxon>
        <taxon>Pseudaquabacterium</taxon>
    </lineage>
</organism>
<dbReference type="GO" id="GO:0016052">
    <property type="term" value="P:carbohydrate catabolic process"/>
    <property type="evidence" value="ECO:0007669"/>
    <property type="project" value="TreeGrafter"/>
</dbReference>
<evidence type="ECO:0000256" key="7">
    <source>
        <dbReference type="NCBIfam" id="TIGR00126"/>
    </source>
</evidence>
<dbReference type="InterPro" id="IPR013785">
    <property type="entry name" value="Aldolase_TIM"/>
</dbReference>
<protein>
    <recommendedName>
        <fullName evidence="3 7">Deoxyribose-phosphate aldolase</fullName>
        <ecNumber evidence="3 7">4.1.2.4</ecNumber>
    </recommendedName>
</protein>
<gene>
    <name evidence="8" type="primary">deoC-1</name>
    <name evidence="8" type="ORF">AQPW35_38260</name>
</gene>
<dbReference type="Pfam" id="PF01791">
    <property type="entry name" value="DeoC"/>
    <property type="match status" value="1"/>
</dbReference>
<dbReference type="PANTHER" id="PTHR10889">
    <property type="entry name" value="DEOXYRIBOSE-PHOSPHATE ALDOLASE"/>
    <property type="match status" value="1"/>
</dbReference>